<dbReference type="Gene3D" id="3.90.1720.10">
    <property type="entry name" value="endopeptidase domain like (from Nostoc punctiforme)"/>
    <property type="match status" value="1"/>
</dbReference>
<proteinExistence type="predicted"/>
<dbReference type="InParanoid" id="A0A517SA45"/>
<reference evidence="1 2" key="1">
    <citation type="submission" date="2019-02" db="EMBL/GenBank/DDBJ databases">
        <title>Deep-cultivation of Planctomycetes and their phenomic and genomic characterization uncovers novel biology.</title>
        <authorList>
            <person name="Wiegand S."/>
            <person name="Jogler M."/>
            <person name="Boedeker C."/>
            <person name="Pinto D."/>
            <person name="Vollmers J."/>
            <person name="Rivas-Marin E."/>
            <person name="Kohn T."/>
            <person name="Peeters S.H."/>
            <person name="Heuer A."/>
            <person name="Rast P."/>
            <person name="Oberbeckmann S."/>
            <person name="Bunk B."/>
            <person name="Jeske O."/>
            <person name="Meyerdierks A."/>
            <person name="Storesund J.E."/>
            <person name="Kallscheuer N."/>
            <person name="Luecker S."/>
            <person name="Lage O.M."/>
            <person name="Pohl T."/>
            <person name="Merkel B.J."/>
            <person name="Hornburger P."/>
            <person name="Mueller R.-W."/>
            <person name="Bruemmer F."/>
            <person name="Labrenz M."/>
            <person name="Spormann A.M."/>
            <person name="Op den Camp H."/>
            <person name="Overmann J."/>
            <person name="Amann R."/>
            <person name="Jetten M.S.M."/>
            <person name="Mascher T."/>
            <person name="Medema M.H."/>
            <person name="Devos D.P."/>
            <person name="Kaster A.-K."/>
            <person name="Ovreas L."/>
            <person name="Rohde M."/>
            <person name="Galperin M.Y."/>
            <person name="Jogler C."/>
        </authorList>
    </citation>
    <scope>NUCLEOTIDE SEQUENCE [LARGE SCALE GENOMIC DNA]</scope>
    <source>
        <strain evidence="1 2">Pan44</strain>
    </source>
</reference>
<accession>A0A517SA45</accession>
<dbReference type="SUPFAM" id="SSF54001">
    <property type="entry name" value="Cysteine proteinases"/>
    <property type="match status" value="1"/>
</dbReference>
<dbReference type="InterPro" id="IPR038765">
    <property type="entry name" value="Papain-like_cys_pep_sf"/>
</dbReference>
<keyword evidence="2" id="KW-1185">Reference proteome</keyword>
<dbReference type="KEGG" id="ccos:Pan44_10300"/>
<dbReference type="EMBL" id="CP036271">
    <property type="protein sequence ID" value="QDT53015.1"/>
    <property type="molecule type" value="Genomic_DNA"/>
</dbReference>
<name>A0A517SA45_9PLAN</name>
<dbReference type="RefSeq" id="WP_145027862.1">
    <property type="nucleotide sequence ID" value="NZ_CP036271.1"/>
</dbReference>
<gene>
    <name evidence="1" type="ORF">Pan44_10300</name>
</gene>
<protein>
    <submittedName>
        <fullName evidence="1">Uncharacterized protein</fullName>
    </submittedName>
</protein>
<sequence>MAGNHVRIRDLEAGDVLLYRPTDSWKNVISKMIRMIDGGEVSHAGIYLGDGQVGEALIAGNSGVNRNSVEVSFDGCDWVAVRRLPGKRNDLRPVLAAATTMLDQKNRYAYEQILLLAVLLLTRKVKLENPILRKIITTTMDKANRWLSAMLGEGREPMICSEFVYRCYDQADERDEDPYSLLIGGGGPVAAQGRFMRRRRHAASPAAAAQAPTIHPESLMARLANNPPKLAMQAGPAAAAPADETAAQPDPELIALIKAYEASEHSPVGKAMQAPAAAAAPDIDEVEAKAGEFAQLLQMTKAPMQAAAYGGVEDGPTEVIRTISDFVTPADLWRTGSLSSLGAVYPGR</sequence>
<organism evidence="1 2">
    <name type="scientific">Caulifigura coniformis</name>
    <dbReference type="NCBI Taxonomy" id="2527983"/>
    <lineage>
        <taxon>Bacteria</taxon>
        <taxon>Pseudomonadati</taxon>
        <taxon>Planctomycetota</taxon>
        <taxon>Planctomycetia</taxon>
        <taxon>Planctomycetales</taxon>
        <taxon>Planctomycetaceae</taxon>
        <taxon>Caulifigura</taxon>
    </lineage>
</organism>
<dbReference type="AlphaFoldDB" id="A0A517SA45"/>
<evidence type="ECO:0000313" key="2">
    <source>
        <dbReference type="Proteomes" id="UP000315700"/>
    </source>
</evidence>
<dbReference type="Proteomes" id="UP000315700">
    <property type="component" value="Chromosome"/>
</dbReference>
<dbReference type="OrthoDB" id="9805237at2"/>
<evidence type="ECO:0000313" key="1">
    <source>
        <dbReference type="EMBL" id="QDT53015.1"/>
    </source>
</evidence>